<feature type="transmembrane region" description="Helical" evidence="1">
    <location>
        <begin position="158"/>
        <end position="174"/>
    </location>
</feature>
<gene>
    <name evidence="4" type="ORF">VV02_14350</name>
</gene>
<evidence type="ECO:0000313" key="5">
    <source>
        <dbReference type="Proteomes" id="UP000066480"/>
    </source>
</evidence>
<dbReference type="EMBL" id="CP011112">
    <property type="protein sequence ID" value="AKU16774.1"/>
    <property type="molecule type" value="Genomic_DNA"/>
</dbReference>
<feature type="transmembrane region" description="Helical" evidence="1">
    <location>
        <begin position="380"/>
        <end position="399"/>
    </location>
</feature>
<accession>A0A0K1JJ81</accession>
<keyword evidence="1" id="KW-1133">Transmembrane helix</keyword>
<feature type="transmembrane region" description="Helical" evidence="1">
    <location>
        <begin position="45"/>
        <end position="65"/>
    </location>
</feature>
<dbReference type="PANTHER" id="PTHR23028:SF53">
    <property type="entry name" value="ACYL_TRANSF_3 DOMAIN-CONTAINING PROTEIN"/>
    <property type="match status" value="1"/>
</dbReference>
<evidence type="ECO:0000259" key="2">
    <source>
        <dbReference type="Pfam" id="PF01757"/>
    </source>
</evidence>
<dbReference type="GO" id="GO:0016747">
    <property type="term" value="F:acyltransferase activity, transferring groups other than amino-acyl groups"/>
    <property type="evidence" value="ECO:0007669"/>
    <property type="project" value="InterPro"/>
</dbReference>
<dbReference type="InterPro" id="IPR043968">
    <property type="entry name" value="SGNH"/>
</dbReference>
<dbReference type="KEGG" id="lmoi:VV02_14350"/>
<dbReference type="Proteomes" id="UP000066480">
    <property type="component" value="Chromosome"/>
</dbReference>
<feature type="transmembrane region" description="Helical" evidence="1">
    <location>
        <begin position="21"/>
        <end position="39"/>
    </location>
</feature>
<dbReference type="PANTHER" id="PTHR23028">
    <property type="entry name" value="ACETYLTRANSFERASE"/>
    <property type="match status" value="1"/>
</dbReference>
<feature type="transmembrane region" description="Helical" evidence="1">
    <location>
        <begin position="181"/>
        <end position="204"/>
    </location>
</feature>
<reference evidence="4 5" key="1">
    <citation type="submission" date="2015-03" db="EMBL/GenBank/DDBJ databases">
        <title>Luteipulveratus halotolerans sp. nov., a novel actinobacterium (Dermacoccaceae) from Sarawak, Malaysia.</title>
        <authorList>
            <person name="Juboi H."/>
            <person name="Basik A."/>
            <person name="Shamsul S.S."/>
            <person name="Arnold P."/>
            <person name="Schmitt E.K."/>
            <person name="Sanglier J.-J."/>
            <person name="Yeo T."/>
        </authorList>
    </citation>
    <scope>NUCLEOTIDE SEQUENCE [LARGE SCALE GENOMIC DNA]</scope>
    <source>
        <strain evidence="4 5">MN07-A0370</strain>
    </source>
</reference>
<keyword evidence="1" id="KW-0812">Transmembrane</keyword>
<feature type="transmembrane region" description="Helical" evidence="1">
    <location>
        <begin position="245"/>
        <end position="265"/>
    </location>
</feature>
<dbReference type="RefSeq" id="WP_052592463.1">
    <property type="nucleotide sequence ID" value="NZ_CP011112.1"/>
</dbReference>
<evidence type="ECO:0000256" key="1">
    <source>
        <dbReference type="SAM" id="Phobius"/>
    </source>
</evidence>
<dbReference type="Pfam" id="PF19040">
    <property type="entry name" value="SGNH"/>
    <property type="match status" value="1"/>
</dbReference>
<keyword evidence="5" id="KW-1185">Reference proteome</keyword>
<dbReference type="AlphaFoldDB" id="A0A0K1JJ81"/>
<feature type="domain" description="Acyltransferase 3" evidence="2">
    <location>
        <begin position="19"/>
        <end position="330"/>
    </location>
</feature>
<evidence type="ECO:0000259" key="3">
    <source>
        <dbReference type="Pfam" id="PF19040"/>
    </source>
</evidence>
<dbReference type="STRING" id="571913.VV02_14350"/>
<feature type="transmembrane region" description="Helical" evidence="1">
    <location>
        <begin position="338"/>
        <end position="359"/>
    </location>
</feature>
<organism evidence="4 5">
    <name type="scientific">Luteipulveratus mongoliensis</name>
    <dbReference type="NCBI Taxonomy" id="571913"/>
    <lineage>
        <taxon>Bacteria</taxon>
        <taxon>Bacillati</taxon>
        <taxon>Actinomycetota</taxon>
        <taxon>Actinomycetes</taxon>
        <taxon>Micrococcales</taxon>
        <taxon>Dermacoccaceae</taxon>
        <taxon>Luteipulveratus</taxon>
    </lineage>
</organism>
<feature type="transmembrane region" description="Helical" evidence="1">
    <location>
        <begin position="314"/>
        <end position="332"/>
    </location>
</feature>
<sequence>MSSLTTRRDLNAARAQRYAAIDGYRGLFISLVLLYHAGVSALAGGWIGINHFFVFSGFLIARLLIREQQRTGTIRALEFYRRRVRRIVPAMLILVGAVVVHTWLTQEAEQRSQFGGDAFATLGFFLNWRLIGRDDAYFDMFGHPSPLRHAWTLSVEEQFYVLAPFLILAVCWLTRKRLRRAAVPVGLALLSAWWTAHLGLHSLADYPRLYYGTDTRAQALLVGVAVAFVLGVGSDGRPPARLSRGAVEGIAWTGMLVSISALFILDEDTPWAFNNGGMLVFAIAAGLIGFAAVDDRNLLINRVFSWAPLAYLGRISYGLYLYHWPIILWLPLNGLPRVVAGAIQLGLTLVVASLSFRFVEAPILLHGLRGLFRRRTTRRLLPVGLIAVLTAGSMVLWTTKAPALSEVPTLVAGQAAYKGNGQTVGTTLVGDSVAASLAAGWTPGSYPDVRLENQSAIGCDLMTVPVLRDGQTQKEDEKCTAWKSHWPAVVREKSDRTVLLVADTHFLTTHQGPDGPATPQSPALAKLIGSALDHAWAQAKASGATRISVLNLPCRRIDPQRLDPSLRFFAAEGSNDRAVTWANGVIADWVRKTSGAQLLDLHAQLCTDGYRPSIRGVNLYHDTLHFSPQAAAMIWTWITPRIRDHSLA</sequence>
<evidence type="ECO:0000313" key="4">
    <source>
        <dbReference type="EMBL" id="AKU16774.1"/>
    </source>
</evidence>
<dbReference type="GO" id="GO:0009103">
    <property type="term" value="P:lipopolysaccharide biosynthetic process"/>
    <property type="evidence" value="ECO:0007669"/>
    <property type="project" value="TreeGrafter"/>
</dbReference>
<proteinExistence type="predicted"/>
<dbReference type="Pfam" id="PF01757">
    <property type="entry name" value="Acyl_transf_3"/>
    <property type="match status" value="1"/>
</dbReference>
<protein>
    <recommendedName>
        <fullName evidence="6">Acyltransferase 3 domain-containing protein</fullName>
    </recommendedName>
</protein>
<feature type="domain" description="SGNH" evidence="3">
    <location>
        <begin position="426"/>
        <end position="634"/>
    </location>
</feature>
<evidence type="ECO:0008006" key="6">
    <source>
        <dbReference type="Google" id="ProtNLM"/>
    </source>
</evidence>
<dbReference type="InterPro" id="IPR050879">
    <property type="entry name" value="Acyltransferase_3"/>
</dbReference>
<feature type="transmembrane region" description="Helical" evidence="1">
    <location>
        <begin position="86"/>
        <end position="104"/>
    </location>
</feature>
<dbReference type="GO" id="GO:0016020">
    <property type="term" value="C:membrane"/>
    <property type="evidence" value="ECO:0007669"/>
    <property type="project" value="TreeGrafter"/>
</dbReference>
<keyword evidence="1" id="KW-0472">Membrane</keyword>
<feature type="transmembrane region" description="Helical" evidence="1">
    <location>
        <begin position="216"/>
        <end position="233"/>
    </location>
</feature>
<feature type="transmembrane region" description="Helical" evidence="1">
    <location>
        <begin position="271"/>
        <end position="293"/>
    </location>
</feature>
<name>A0A0K1JJ81_9MICO</name>
<dbReference type="InterPro" id="IPR002656">
    <property type="entry name" value="Acyl_transf_3_dom"/>
</dbReference>